<dbReference type="AlphaFoldDB" id="A0AAV7US12"/>
<proteinExistence type="predicted"/>
<protein>
    <submittedName>
        <fullName evidence="1">Uncharacterized protein</fullName>
    </submittedName>
</protein>
<gene>
    <name evidence="1" type="ORF">NDU88_001169</name>
</gene>
<comment type="caution">
    <text evidence="1">The sequence shown here is derived from an EMBL/GenBank/DDBJ whole genome shotgun (WGS) entry which is preliminary data.</text>
</comment>
<keyword evidence="2" id="KW-1185">Reference proteome</keyword>
<dbReference type="Proteomes" id="UP001066276">
    <property type="component" value="Chromosome 2_2"/>
</dbReference>
<accession>A0AAV7US12</accession>
<name>A0AAV7US12_PLEWA</name>
<organism evidence="1 2">
    <name type="scientific">Pleurodeles waltl</name>
    <name type="common">Iberian ribbed newt</name>
    <dbReference type="NCBI Taxonomy" id="8319"/>
    <lineage>
        <taxon>Eukaryota</taxon>
        <taxon>Metazoa</taxon>
        <taxon>Chordata</taxon>
        <taxon>Craniata</taxon>
        <taxon>Vertebrata</taxon>
        <taxon>Euteleostomi</taxon>
        <taxon>Amphibia</taxon>
        <taxon>Batrachia</taxon>
        <taxon>Caudata</taxon>
        <taxon>Salamandroidea</taxon>
        <taxon>Salamandridae</taxon>
        <taxon>Pleurodelinae</taxon>
        <taxon>Pleurodeles</taxon>
    </lineage>
</organism>
<evidence type="ECO:0000313" key="1">
    <source>
        <dbReference type="EMBL" id="KAJ1191855.1"/>
    </source>
</evidence>
<evidence type="ECO:0000313" key="2">
    <source>
        <dbReference type="Proteomes" id="UP001066276"/>
    </source>
</evidence>
<sequence>MQTLPVRWRAGCSHGKYDGGTRYPTPKVLTEFPRNVIETLMPTITHRNSGSPFSLELLNIRTQADVTSYLKNIDGPRLINERFPTNFSGVGAAMI</sequence>
<dbReference type="EMBL" id="JANPWB010000004">
    <property type="protein sequence ID" value="KAJ1191855.1"/>
    <property type="molecule type" value="Genomic_DNA"/>
</dbReference>
<reference evidence="1" key="1">
    <citation type="journal article" date="2022" name="bioRxiv">
        <title>Sequencing and chromosome-scale assembly of the giantPleurodeles waltlgenome.</title>
        <authorList>
            <person name="Brown T."/>
            <person name="Elewa A."/>
            <person name="Iarovenko S."/>
            <person name="Subramanian E."/>
            <person name="Araus A.J."/>
            <person name="Petzold A."/>
            <person name="Susuki M."/>
            <person name="Suzuki K.-i.T."/>
            <person name="Hayashi T."/>
            <person name="Toyoda A."/>
            <person name="Oliveira C."/>
            <person name="Osipova E."/>
            <person name="Leigh N.D."/>
            <person name="Simon A."/>
            <person name="Yun M.H."/>
        </authorList>
    </citation>
    <scope>NUCLEOTIDE SEQUENCE</scope>
    <source>
        <strain evidence="1">20211129_DDA</strain>
        <tissue evidence="1">Liver</tissue>
    </source>
</reference>